<feature type="region of interest" description="Disordered" evidence="1">
    <location>
        <begin position="107"/>
        <end position="132"/>
    </location>
</feature>
<evidence type="ECO:0000313" key="7">
    <source>
        <dbReference type="Proteomes" id="UP000184339"/>
    </source>
</evidence>
<proteinExistence type="predicted"/>
<keyword evidence="7" id="KW-1185">Reference proteome</keyword>
<dbReference type="InterPro" id="IPR052344">
    <property type="entry name" value="Transposase-related"/>
</dbReference>
<dbReference type="STRING" id="551987.SAMN05192549_1363"/>
<dbReference type="Pfam" id="PF13005">
    <property type="entry name" value="zf-IS66"/>
    <property type="match status" value="1"/>
</dbReference>
<feature type="domain" description="Transposase IS66 C-terminal" evidence="5">
    <location>
        <begin position="486"/>
        <end position="522"/>
    </location>
</feature>
<feature type="domain" description="Transposase TnpC homeodomain" evidence="4">
    <location>
        <begin position="62"/>
        <end position="132"/>
    </location>
</feature>
<dbReference type="InterPro" id="IPR004291">
    <property type="entry name" value="Transposase_IS66_central"/>
</dbReference>
<gene>
    <name evidence="6" type="ORF">SAMN05192549_1363</name>
</gene>
<dbReference type="Pfam" id="PF13007">
    <property type="entry name" value="LZ_Tnp_IS66"/>
    <property type="match status" value="1"/>
</dbReference>
<reference evidence="7" key="1">
    <citation type="submission" date="2016-11" db="EMBL/GenBank/DDBJ databases">
        <authorList>
            <person name="Varghese N."/>
            <person name="Submissions S."/>
        </authorList>
    </citation>
    <scope>NUCLEOTIDE SEQUENCE [LARGE SCALE GENOMIC DNA]</scope>
    <source>
        <strain evidence="7">Sac-22</strain>
    </source>
</reference>
<organism evidence="6 7">
    <name type="scientific">Duganella sacchari</name>
    <dbReference type="NCBI Taxonomy" id="551987"/>
    <lineage>
        <taxon>Bacteria</taxon>
        <taxon>Pseudomonadati</taxon>
        <taxon>Pseudomonadota</taxon>
        <taxon>Betaproteobacteria</taxon>
        <taxon>Burkholderiales</taxon>
        <taxon>Oxalobacteraceae</taxon>
        <taxon>Telluria group</taxon>
        <taxon>Duganella</taxon>
    </lineage>
</organism>
<dbReference type="OrthoDB" id="9794514at2"/>
<dbReference type="Proteomes" id="UP000184339">
    <property type="component" value="Unassembled WGS sequence"/>
</dbReference>
<dbReference type="EMBL" id="FRCX01000036">
    <property type="protein sequence ID" value="SHN45033.1"/>
    <property type="molecule type" value="Genomic_DNA"/>
</dbReference>
<feature type="domain" description="Transposase IS66 central" evidence="2">
    <location>
        <begin position="198"/>
        <end position="479"/>
    </location>
</feature>
<evidence type="ECO:0000259" key="2">
    <source>
        <dbReference type="Pfam" id="PF03050"/>
    </source>
</evidence>
<name>A0A1M7RFH5_9BURK</name>
<accession>A0A1M7RFH5</accession>
<dbReference type="PANTHER" id="PTHR33678:SF1">
    <property type="entry name" value="BLL1576 PROTEIN"/>
    <property type="match status" value="1"/>
</dbReference>
<feature type="domain" description="Transposase IS66 zinc-finger binding" evidence="3">
    <location>
        <begin position="140"/>
        <end position="183"/>
    </location>
</feature>
<dbReference type="NCBIfam" id="NF033517">
    <property type="entry name" value="transpos_IS66"/>
    <property type="match status" value="1"/>
</dbReference>
<evidence type="ECO:0000313" key="6">
    <source>
        <dbReference type="EMBL" id="SHN45033.1"/>
    </source>
</evidence>
<dbReference type="InterPro" id="IPR024474">
    <property type="entry name" value="Znf_dom_IS66"/>
</dbReference>
<dbReference type="InterPro" id="IPR039552">
    <property type="entry name" value="IS66_C"/>
</dbReference>
<dbReference type="RefSeq" id="WP_072791164.1">
    <property type="nucleotide sequence ID" value="NZ_FRCX01000036.1"/>
</dbReference>
<sequence length="529" mass="58265">MDLLEQLARTNADPALIAQLQAMLAGKDEQIAEKDTRLQALQVQNQELAADSEFKAFKIKALTLELAHHRRIRFGKASEAYSGEQLDLFHETGEADLAALEAELEQLQGKRQAKPRNRAGRQALPPELPRIEHRHEPASCQCEACGRDLVKIGEDISEQLDVEPARFFVHRHIRPQYACRGCETMTAAPIPAAVIDGGMAAPGLLAWLAVSKFADHLPLYRLEQIAARQGVPLARSTLAEWVGKIGVALQPLSDRLAVLLRQRSCLHADETPVRQLDPGQGKTRHAYLWAYRSNALDEGPPIIVFDYQTGRAGAHARAFLQGWRGHLMVDDYVGYKAVFNEGVTELACLAHVRRKFFELHAANGSPLAAEALRRIAALYAVEQQARGMTVEARLQLRQEQAQPALAELNAWLLATQQTVAIGSGTGKAIEHALKRWPALVRYAESGALPIDNNAVENAIRPIAIGKKNWLFAGSERAGRRAAAIQTLLGTAKLNGLDPLHWLANVLERLPTCPNSQIDSLLPFPNSTQF</sequence>
<evidence type="ECO:0000259" key="4">
    <source>
        <dbReference type="Pfam" id="PF13007"/>
    </source>
</evidence>
<dbReference type="Pfam" id="PF03050">
    <property type="entry name" value="DDE_Tnp_IS66"/>
    <property type="match status" value="1"/>
</dbReference>
<dbReference type="PANTHER" id="PTHR33678">
    <property type="entry name" value="BLL1576 PROTEIN"/>
    <property type="match status" value="1"/>
</dbReference>
<dbReference type="Pfam" id="PF13817">
    <property type="entry name" value="DDE_Tnp_IS66_C"/>
    <property type="match status" value="1"/>
</dbReference>
<evidence type="ECO:0000256" key="1">
    <source>
        <dbReference type="SAM" id="MobiDB-lite"/>
    </source>
</evidence>
<dbReference type="AlphaFoldDB" id="A0A1M7RFH5"/>
<evidence type="ECO:0000259" key="5">
    <source>
        <dbReference type="Pfam" id="PF13817"/>
    </source>
</evidence>
<evidence type="ECO:0000259" key="3">
    <source>
        <dbReference type="Pfam" id="PF13005"/>
    </source>
</evidence>
<protein>
    <submittedName>
        <fullName evidence="6">Transposase</fullName>
    </submittedName>
</protein>
<dbReference type="InterPro" id="IPR024463">
    <property type="entry name" value="Transposase_TnpC_homeodom"/>
</dbReference>